<gene>
    <name evidence="1" type="ORF">NCTC7102_01567</name>
</gene>
<reference evidence="1 2" key="1">
    <citation type="submission" date="2018-12" db="EMBL/GenBank/DDBJ databases">
        <authorList>
            <consortium name="Pathogen Informatics"/>
        </authorList>
    </citation>
    <scope>NUCLEOTIDE SEQUENCE [LARGE SCALE GENOMIC DNA]</scope>
    <source>
        <strain evidence="1 2">NCTC7102</strain>
    </source>
</reference>
<protein>
    <submittedName>
        <fullName evidence="1">Uncharacterized protein</fullName>
    </submittedName>
</protein>
<sequence length="105" mass="12339">MRYDLFSNMNRHADDHHSGIGDNVPGARPVLLFQNTDLIARQREHFFKQTPHLSAAAHNDDRTQRRTKRFEPLIIFAGVRFTHYPAQDIFNEIGRDTDRFCFRPS</sequence>
<organism evidence="1 2">
    <name type="scientific">Salmonella enterica subsp. enterica serovar Daytona</name>
    <dbReference type="NCBI Taxonomy" id="1962639"/>
    <lineage>
        <taxon>Bacteria</taxon>
        <taxon>Pseudomonadati</taxon>
        <taxon>Pseudomonadota</taxon>
        <taxon>Gammaproteobacteria</taxon>
        <taxon>Enterobacterales</taxon>
        <taxon>Enterobacteriaceae</taxon>
        <taxon>Salmonella</taxon>
    </lineage>
</organism>
<evidence type="ECO:0000313" key="1">
    <source>
        <dbReference type="EMBL" id="VDY39352.1"/>
    </source>
</evidence>
<name>A0A447JE20_SALET</name>
<proteinExistence type="predicted"/>
<accession>A0A447JE20</accession>
<dbReference type="AlphaFoldDB" id="A0A447JE20"/>
<dbReference type="EMBL" id="LR133909">
    <property type="protein sequence ID" value="VDY39352.1"/>
    <property type="molecule type" value="Genomic_DNA"/>
</dbReference>
<evidence type="ECO:0000313" key="2">
    <source>
        <dbReference type="Proteomes" id="UP000281393"/>
    </source>
</evidence>
<dbReference type="Proteomes" id="UP000281393">
    <property type="component" value="Chromosome"/>
</dbReference>